<dbReference type="Pfam" id="PF19038">
    <property type="entry name" value="Fuz_longin_3"/>
    <property type="match status" value="1"/>
</dbReference>
<accession>A0AAV2PBE4</accession>
<dbReference type="Pfam" id="PF19037">
    <property type="entry name" value="Fuz_longin_2"/>
    <property type="match status" value="1"/>
</dbReference>
<keyword evidence="3" id="KW-0963">Cytoplasm</keyword>
<protein>
    <recommendedName>
        <fullName evidence="10">Protein fuzzy homolog</fullName>
    </recommendedName>
</protein>
<dbReference type="EMBL" id="OZ034832">
    <property type="protein sequence ID" value="CAL1689298.1"/>
    <property type="molecule type" value="Genomic_DNA"/>
</dbReference>
<dbReference type="Pfam" id="PF19036">
    <property type="entry name" value="Fuz_longin_1"/>
    <property type="match status" value="1"/>
</dbReference>
<dbReference type="GO" id="GO:1905515">
    <property type="term" value="P:non-motile cilium assembly"/>
    <property type="evidence" value="ECO:0007669"/>
    <property type="project" value="TreeGrafter"/>
</dbReference>
<proteinExistence type="inferred from homology"/>
<feature type="domain" description="FUZ/MON1/HPS1 second Longin" evidence="6">
    <location>
        <begin position="168"/>
        <end position="261"/>
    </location>
</feature>
<evidence type="ECO:0008006" key="10">
    <source>
        <dbReference type="Google" id="ProtNLM"/>
    </source>
</evidence>
<sequence>MSAYVMCLTSSGGIPLFSRQKGDSDTMTFSKIASLNGVHMFLKSQDISLLSTDLPDMTVIWKEFEQCIILIAIASGVTKYILDKFLDATFGAMVLFTGIDEIKNSKNIERLKKDMRLCSSIIDSLMDCLDIGDKISTKTNMVNMTECIISSENILLQTCLEGFMEYLDSIYGCVLVHGCVAAATEGWWSLDPVERKLLTIAITSESICTTHDIPVFLPCKSPNVAFRLVSITLINHVQVLALCGPNPELTEIERFAVQCWKSNMDALCTVEQCYPRNLPASVSLDNETLGFLLANYKIEKFVLGRNLQCEKNRVTGSHRLDILRTFYHQAVEMFGLSVEHKESNDEKVITNAWKFTGAKETYLCSEYHKCHAVKHNDYILCVLYTSVVPTHTMRLISQKILKMMFSDKQTYW</sequence>
<feature type="domain" description="FUZ/MON1/HPS1 first Longin" evidence="5">
    <location>
        <begin position="4"/>
        <end position="125"/>
    </location>
</feature>
<dbReference type="InterPro" id="IPR043972">
    <property type="entry name" value="FUZ/MON1/HPS1_longin_1"/>
</dbReference>
<evidence type="ECO:0000313" key="8">
    <source>
        <dbReference type="EMBL" id="CAL1689298.1"/>
    </source>
</evidence>
<dbReference type="InterPro" id="IPR026069">
    <property type="entry name" value="Fuzzy"/>
</dbReference>
<dbReference type="InterPro" id="IPR043970">
    <property type="entry name" value="FUZ/MON1/HPS1_longin_3"/>
</dbReference>
<feature type="domain" description="FUZ/MON1/HPS1 third Longin" evidence="7">
    <location>
        <begin position="289"/>
        <end position="404"/>
    </location>
</feature>
<name>A0AAV2PBE4_9HYME</name>
<gene>
    <name evidence="8" type="ORF">LPLAT_LOCUS14247</name>
</gene>
<organism evidence="8 9">
    <name type="scientific">Lasius platythorax</name>
    <dbReference type="NCBI Taxonomy" id="488582"/>
    <lineage>
        <taxon>Eukaryota</taxon>
        <taxon>Metazoa</taxon>
        <taxon>Ecdysozoa</taxon>
        <taxon>Arthropoda</taxon>
        <taxon>Hexapoda</taxon>
        <taxon>Insecta</taxon>
        <taxon>Pterygota</taxon>
        <taxon>Neoptera</taxon>
        <taxon>Endopterygota</taxon>
        <taxon>Hymenoptera</taxon>
        <taxon>Apocrita</taxon>
        <taxon>Aculeata</taxon>
        <taxon>Formicoidea</taxon>
        <taxon>Formicidae</taxon>
        <taxon>Formicinae</taxon>
        <taxon>Lasius</taxon>
        <taxon>Lasius</taxon>
    </lineage>
</organism>
<comment type="similarity">
    <text evidence="2">Belongs to the fuzzy family.</text>
</comment>
<dbReference type="AlphaFoldDB" id="A0AAV2PBE4"/>
<evidence type="ECO:0000256" key="1">
    <source>
        <dbReference type="ARBA" id="ARBA00004245"/>
    </source>
</evidence>
<reference evidence="8" key="1">
    <citation type="submission" date="2024-04" db="EMBL/GenBank/DDBJ databases">
        <authorList>
            <consortium name="Molecular Ecology Group"/>
        </authorList>
    </citation>
    <scope>NUCLEOTIDE SEQUENCE</scope>
</reference>
<dbReference type="InterPro" id="IPR043971">
    <property type="entry name" value="FUZ/MON1/HPS1_longin_2"/>
</dbReference>
<dbReference type="PANTHER" id="PTHR13559:SF1">
    <property type="entry name" value="PROTEIN FUZZY HOMOLOG"/>
    <property type="match status" value="1"/>
</dbReference>
<dbReference type="GO" id="GO:0016192">
    <property type="term" value="P:vesicle-mediated transport"/>
    <property type="evidence" value="ECO:0007669"/>
    <property type="project" value="InterPro"/>
</dbReference>
<keyword evidence="9" id="KW-1185">Reference proteome</keyword>
<evidence type="ECO:0000259" key="7">
    <source>
        <dbReference type="Pfam" id="PF19038"/>
    </source>
</evidence>
<evidence type="ECO:0000259" key="5">
    <source>
        <dbReference type="Pfam" id="PF19036"/>
    </source>
</evidence>
<evidence type="ECO:0000259" key="6">
    <source>
        <dbReference type="Pfam" id="PF19037"/>
    </source>
</evidence>
<evidence type="ECO:0000256" key="2">
    <source>
        <dbReference type="ARBA" id="ARBA00008550"/>
    </source>
</evidence>
<dbReference type="GO" id="GO:0005856">
    <property type="term" value="C:cytoskeleton"/>
    <property type="evidence" value="ECO:0007669"/>
    <property type="project" value="UniProtKB-SubCell"/>
</dbReference>
<keyword evidence="4" id="KW-0206">Cytoskeleton</keyword>
<evidence type="ECO:0000256" key="3">
    <source>
        <dbReference type="ARBA" id="ARBA00022490"/>
    </source>
</evidence>
<evidence type="ECO:0000256" key="4">
    <source>
        <dbReference type="ARBA" id="ARBA00023212"/>
    </source>
</evidence>
<comment type="subcellular location">
    <subcellularLocation>
        <location evidence="1">Cytoplasm</location>
        <location evidence="1">Cytoskeleton</location>
    </subcellularLocation>
</comment>
<evidence type="ECO:0000313" key="9">
    <source>
        <dbReference type="Proteomes" id="UP001497644"/>
    </source>
</evidence>
<dbReference type="PANTHER" id="PTHR13559">
    <property type="entry name" value="INTRACELLULAR TRAFFIC PROTEIN-RELATED"/>
    <property type="match status" value="1"/>
</dbReference>
<dbReference type="Proteomes" id="UP001497644">
    <property type="component" value="Chromosome 9"/>
</dbReference>